<accession>A0A0P7B2B5</accession>
<proteinExistence type="predicted"/>
<keyword evidence="2" id="KW-1185">Reference proteome</keyword>
<evidence type="ECO:0000313" key="1">
    <source>
        <dbReference type="EMBL" id="KPM32342.1"/>
    </source>
</evidence>
<dbReference type="Proteomes" id="UP000050280">
    <property type="component" value="Unassembled WGS sequence"/>
</dbReference>
<name>A0A0P7B2B5_9FLAO</name>
<gene>
    <name evidence="1" type="ORF">I595_1994</name>
</gene>
<dbReference type="AlphaFoldDB" id="A0A0P7B2B5"/>
<dbReference type="STRING" id="1300341.I595_1994"/>
<evidence type="ECO:0000313" key="2">
    <source>
        <dbReference type="Proteomes" id="UP000050280"/>
    </source>
</evidence>
<comment type="caution">
    <text evidence="1">The sequence shown here is derived from an EMBL/GenBank/DDBJ whole genome shotgun (WGS) entry which is preliminary data.</text>
</comment>
<reference evidence="1 2" key="1">
    <citation type="submission" date="2015-09" db="EMBL/GenBank/DDBJ databases">
        <title>Genome sequence of the marine flavobacterium Croceitalea dokdonensis DOKDO 023 that contains proton- and sodium-pumping rhodopsins.</title>
        <authorList>
            <person name="Kwon S.-K."/>
            <person name="Lee H.K."/>
            <person name="Kwak M.-J."/>
            <person name="Kim J.F."/>
        </authorList>
    </citation>
    <scope>NUCLEOTIDE SEQUENCE [LARGE SCALE GENOMIC DNA]</scope>
    <source>
        <strain evidence="1 2">DOKDO 023</strain>
    </source>
</reference>
<sequence>MEQWNQEVLDSPTANKMVKDGMQALPQLEMNHGQEWGASDYLQPVSSLPLSSGDIQFEELDAPVDLGFDTSRYLPDGFNPFIKGFDMRTVEFEAAEELPLLGFDSKAYLPDGFNAYANTVSISTIQFMELEEEDAFNSAGLQHYLPEGFDPHSVYFDISTLHFIDGQESGELGIEVKNYLPVDFNPYEEKKVSIPTIHFMELPGKDEYLGFDTRLYLSKDFDPYKGLN</sequence>
<dbReference type="EMBL" id="LDJX01000003">
    <property type="protein sequence ID" value="KPM32342.1"/>
    <property type="molecule type" value="Genomic_DNA"/>
</dbReference>
<organism evidence="1 2">
    <name type="scientific">Croceitalea dokdonensis DOKDO 023</name>
    <dbReference type="NCBI Taxonomy" id="1300341"/>
    <lineage>
        <taxon>Bacteria</taxon>
        <taxon>Pseudomonadati</taxon>
        <taxon>Bacteroidota</taxon>
        <taxon>Flavobacteriia</taxon>
        <taxon>Flavobacteriales</taxon>
        <taxon>Flavobacteriaceae</taxon>
        <taxon>Croceitalea</taxon>
    </lineage>
</organism>
<protein>
    <submittedName>
        <fullName evidence="1">Uncharacterized protein</fullName>
    </submittedName>
</protein>